<dbReference type="GO" id="GO:0005886">
    <property type="term" value="C:plasma membrane"/>
    <property type="evidence" value="ECO:0007669"/>
    <property type="project" value="UniProtKB-SubCell"/>
</dbReference>
<evidence type="ECO:0000313" key="11">
    <source>
        <dbReference type="Proteomes" id="UP000286716"/>
    </source>
</evidence>
<dbReference type="GO" id="GO:0000155">
    <property type="term" value="F:phosphorelay sensor kinase activity"/>
    <property type="evidence" value="ECO:0007669"/>
    <property type="project" value="InterPro"/>
</dbReference>
<dbReference type="EC" id="2.7.13.3" evidence="3"/>
<dbReference type="InterPro" id="IPR005467">
    <property type="entry name" value="His_kinase_dom"/>
</dbReference>
<dbReference type="InterPro" id="IPR003594">
    <property type="entry name" value="HATPase_dom"/>
</dbReference>
<evidence type="ECO:0000256" key="5">
    <source>
        <dbReference type="ARBA" id="ARBA00022679"/>
    </source>
</evidence>
<keyword evidence="11" id="KW-1185">Reference proteome</keyword>
<feature type="region of interest" description="Disordered" evidence="8">
    <location>
        <begin position="265"/>
        <end position="288"/>
    </location>
</feature>
<dbReference type="Gene3D" id="3.30.565.10">
    <property type="entry name" value="Histidine kinase-like ATPase, C-terminal domain"/>
    <property type="match status" value="1"/>
</dbReference>
<dbReference type="SUPFAM" id="SSF47384">
    <property type="entry name" value="Homodimeric domain of signal transducing histidine kinase"/>
    <property type="match status" value="1"/>
</dbReference>
<dbReference type="PRINTS" id="PR00344">
    <property type="entry name" value="BCTRLSENSOR"/>
</dbReference>
<dbReference type="InterPro" id="IPR036097">
    <property type="entry name" value="HisK_dim/P_sf"/>
</dbReference>
<dbReference type="SUPFAM" id="SSF55874">
    <property type="entry name" value="ATPase domain of HSP90 chaperone/DNA topoisomerase II/histidine kinase"/>
    <property type="match status" value="1"/>
</dbReference>
<keyword evidence="4" id="KW-0597">Phosphoprotein</keyword>
<keyword evidence="7" id="KW-0902">Two-component regulatory system</keyword>
<dbReference type="SMART" id="SM00387">
    <property type="entry name" value="HATPase_c"/>
    <property type="match status" value="1"/>
</dbReference>
<dbReference type="InterPro" id="IPR036890">
    <property type="entry name" value="HATPase_C_sf"/>
</dbReference>
<evidence type="ECO:0000256" key="6">
    <source>
        <dbReference type="ARBA" id="ARBA00022777"/>
    </source>
</evidence>
<dbReference type="CDD" id="cd00082">
    <property type="entry name" value="HisKA"/>
    <property type="match status" value="1"/>
</dbReference>
<dbReference type="InterPro" id="IPR003661">
    <property type="entry name" value="HisK_dim/P_dom"/>
</dbReference>
<comment type="caution">
    <text evidence="10">The sequence shown here is derived from an EMBL/GenBank/DDBJ whole genome shotgun (WGS) entry which is preliminary data.</text>
</comment>
<evidence type="ECO:0000256" key="2">
    <source>
        <dbReference type="ARBA" id="ARBA00004236"/>
    </source>
</evidence>
<dbReference type="Gene3D" id="1.10.287.130">
    <property type="match status" value="1"/>
</dbReference>
<gene>
    <name evidence="10" type="ORF">DMA12_01590</name>
</gene>
<name>A0A428X6A2_AMYBA</name>
<comment type="catalytic activity">
    <reaction evidence="1">
        <text>ATP + protein L-histidine = ADP + protein N-phospho-L-histidine.</text>
        <dbReference type="EC" id="2.7.13.3"/>
    </reaction>
</comment>
<evidence type="ECO:0000256" key="8">
    <source>
        <dbReference type="SAM" id="MobiDB-lite"/>
    </source>
</evidence>
<organism evidence="10 11">
    <name type="scientific">Amycolatopsis balhimycina DSM 5908</name>
    <dbReference type="NCBI Taxonomy" id="1081091"/>
    <lineage>
        <taxon>Bacteria</taxon>
        <taxon>Bacillati</taxon>
        <taxon>Actinomycetota</taxon>
        <taxon>Actinomycetes</taxon>
        <taxon>Pseudonocardiales</taxon>
        <taxon>Pseudonocardiaceae</taxon>
        <taxon>Amycolatopsis</taxon>
    </lineage>
</organism>
<evidence type="ECO:0000256" key="7">
    <source>
        <dbReference type="ARBA" id="ARBA00023012"/>
    </source>
</evidence>
<keyword evidence="6 10" id="KW-0418">Kinase</keyword>
<dbReference type="Pfam" id="PF02518">
    <property type="entry name" value="HATPase_c"/>
    <property type="match status" value="1"/>
</dbReference>
<dbReference type="PROSITE" id="PS50109">
    <property type="entry name" value="HIS_KIN"/>
    <property type="match status" value="1"/>
</dbReference>
<feature type="domain" description="Histidine kinase" evidence="9">
    <location>
        <begin position="66"/>
        <end position="281"/>
    </location>
</feature>
<evidence type="ECO:0000256" key="1">
    <source>
        <dbReference type="ARBA" id="ARBA00000085"/>
    </source>
</evidence>
<dbReference type="Pfam" id="PF00512">
    <property type="entry name" value="HisKA"/>
    <property type="match status" value="1"/>
</dbReference>
<evidence type="ECO:0000259" key="9">
    <source>
        <dbReference type="PROSITE" id="PS50109"/>
    </source>
</evidence>
<dbReference type="PANTHER" id="PTHR43711:SF28">
    <property type="entry name" value="SENSOR HISTIDINE KINASE YXDK"/>
    <property type="match status" value="1"/>
</dbReference>
<proteinExistence type="predicted"/>
<evidence type="ECO:0000256" key="3">
    <source>
        <dbReference type="ARBA" id="ARBA00012438"/>
    </source>
</evidence>
<dbReference type="Proteomes" id="UP000286716">
    <property type="component" value="Unassembled WGS sequence"/>
</dbReference>
<keyword evidence="5" id="KW-0808">Transferase</keyword>
<reference evidence="10 11" key="1">
    <citation type="submission" date="2018-05" db="EMBL/GenBank/DDBJ databases">
        <title>Evolution of GPA BGCs.</title>
        <authorList>
            <person name="Waglechner N."/>
            <person name="Wright G.D."/>
        </authorList>
    </citation>
    <scope>NUCLEOTIDE SEQUENCE [LARGE SCALE GENOMIC DNA]</scope>
    <source>
        <strain evidence="10 11">DSM 5908</strain>
    </source>
</reference>
<dbReference type="InterPro" id="IPR004358">
    <property type="entry name" value="Sig_transdc_His_kin-like_C"/>
</dbReference>
<protein>
    <recommendedName>
        <fullName evidence="3">histidine kinase</fullName>
        <ecNumber evidence="3">2.7.13.3</ecNumber>
    </recommendedName>
</protein>
<dbReference type="OrthoDB" id="9786919at2"/>
<dbReference type="EMBL" id="QHHU01000001">
    <property type="protein sequence ID" value="RSM50860.1"/>
    <property type="molecule type" value="Genomic_DNA"/>
</dbReference>
<dbReference type="AlphaFoldDB" id="A0A428X6A2"/>
<evidence type="ECO:0000313" key="10">
    <source>
        <dbReference type="EMBL" id="RSM50860.1"/>
    </source>
</evidence>
<accession>A0A428X6A2</accession>
<sequence length="288" mass="31269">MVRQRVLVDVADGRTARALVEHRVGKAERLAAARLLDERLHRGEQRGGQARPAHAQLDGQHRFIANASHELRTPLTTAKALVEVAVAASTSSEDVHRLGGKLLTVIAGQERLLDGLLALAYSETTLDRDTRVDLAELAAAAVHAYGDKARDAGIELRTALSPAPLYADPVLLGRVVHNLVDNAIRYNVRHRGRVTIHSGLEPDGTAAISVTNSGPVVEATEVESLFEPFRRLRYDRTRRPRGSGLGLSIVRAVVRAHLGTVRADPREGGGLTLHVRIPTHPMTPPDKR</sequence>
<dbReference type="PANTHER" id="PTHR43711">
    <property type="entry name" value="TWO-COMPONENT HISTIDINE KINASE"/>
    <property type="match status" value="1"/>
</dbReference>
<comment type="subcellular location">
    <subcellularLocation>
        <location evidence="2">Cell membrane</location>
    </subcellularLocation>
</comment>
<dbReference type="InterPro" id="IPR050736">
    <property type="entry name" value="Sensor_HK_Regulatory"/>
</dbReference>
<dbReference type="SMART" id="SM00388">
    <property type="entry name" value="HisKA"/>
    <property type="match status" value="1"/>
</dbReference>
<evidence type="ECO:0000256" key="4">
    <source>
        <dbReference type="ARBA" id="ARBA00022553"/>
    </source>
</evidence>